<dbReference type="PANTHER" id="PTHR45527:SF1">
    <property type="entry name" value="FATTY ACID SYNTHASE"/>
    <property type="match status" value="1"/>
</dbReference>
<dbReference type="PROSITE" id="PS50075">
    <property type="entry name" value="CARRIER"/>
    <property type="match status" value="1"/>
</dbReference>
<dbReference type="InterPro" id="IPR025110">
    <property type="entry name" value="AMP-bd_C"/>
</dbReference>
<dbReference type="Pfam" id="PF00550">
    <property type="entry name" value="PP-binding"/>
    <property type="match status" value="1"/>
</dbReference>
<dbReference type="InterPro" id="IPR045851">
    <property type="entry name" value="AMP-bd_C_sf"/>
</dbReference>
<dbReference type="Proteomes" id="UP000063434">
    <property type="component" value="Unassembled WGS sequence"/>
</dbReference>
<keyword evidence="3" id="KW-0596">Phosphopantetheine</keyword>
<dbReference type="GO" id="GO:0031177">
    <property type="term" value="F:phosphopantetheine binding"/>
    <property type="evidence" value="ECO:0007669"/>
    <property type="project" value="TreeGrafter"/>
</dbReference>
<dbReference type="AlphaFoldDB" id="A0A109KID2"/>
<evidence type="ECO:0000313" key="7">
    <source>
        <dbReference type="Proteomes" id="UP000063434"/>
    </source>
</evidence>
<dbReference type="EMBL" id="LCYC01000064">
    <property type="protein sequence ID" value="KWV69775.1"/>
    <property type="molecule type" value="Genomic_DNA"/>
</dbReference>
<evidence type="ECO:0000256" key="3">
    <source>
        <dbReference type="ARBA" id="ARBA00022450"/>
    </source>
</evidence>
<dbReference type="FunFam" id="1.10.1200.10:FF:000005">
    <property type="entry name" value="Nonribosomal peptide synthetase 1"/>
    <property type="match status" value="1"/>
</dbReference>
<dbReference type="PROSITE" id="PS00012">
    <property type="entry name" value="PHOSPHOPANTETHEINE"/>
    <property type="match status" value="1"/>
</dbReference>
<dbReference type="Pfam" id="PF13193">
    <property type="entry name" value="AMP-binding_C"/>
    <property type="match status" value="1"/>
</dbReference>
<evidence type="ECO:0000259" key="5">
    <source>
        <dbReference type="PROSITE" id="PS50075"/>
    </source>
</evidence>
<dbReference type="PATRIC" id="fig|294.195.peg.6619"/>
<feature type="domain" description="Carrier" evidence="5">
    <location>
        <begin position="161"/>
        <end position="236"/>
    </location>
</feature>
<dbReference type="FunFam" id="3.30.300.30:FF:000010">
    <property type="entry name" value="Enterobactin synthetase component F"/>
    <property type="match status" value="1"/>
</dbReference>
<comment type="caution">
    <text evidence="6">The sequence shown here is derived from an EMBL/GenBank/DDBJ whole genome shotgun (WGS) entry which is preliminary data.</text>
</comment>
<evidence type="ECO:0000256" key="2">
    <source>
        <dbReference type="ARBA" id="ARBA00006432"/>
    </source>
</evidence>
<dbReference type="Gene3D" id="1.10.1200.10">
    <property type="entry name" value="ACP-like"/>
    <property type="match status" value="1"/>
</dbReference>
<gene>
    <name evidence="6" type="primary">dhbF_2</name>
    <name evidence="6" type="ORF">PFL603g_06222</name>
</gene>
<comment type="cofactor">
    <cofactor evidence="1">
        <name>pantetheine 4'-phosphate</name>
        <dbReference type="ChEBI" id="CHEBI:47942"/>
    </cofactor>
</comment>
<proteinExistence type="inferred from homology"/>
<dbReference type="SUPFAM" id="SSF47336">
    <property type="entry name" value="ACP-like"/>
    <property type="match status" value="1"/>
</dbReference>
<comment type="similarity">
    <text evidence="2">Belongs to the ATP-dependent AMP-binding enzyme family.</text>
</comment>
<dbReference type="InterPro" id="IPR006162">
    <property type="entry name" value="Ppantetheine_attach_site"/>
</dbReference>
<organism evidence="6 7">
    <name type="scientific">Pseudomonas fluorescens</name>
    <dbReference type="NCBI Taxonomy" id="294"/>
    <lineage>
        <taxon>Bacteria</taxon>
        <taxon>Pseudomonadati</taxon>
        <taxon>Pseudomonadota</taxon>
        <taxon>Gammaproteobacteria</taxon>
        <taxon>Pseudomonadales</taxon>
        <taxon>Pseudomonadaceae</taxon>
        <taxon>Pseudomonas</taxon>
    </lineage>
</organism>
<protein>
    <submittedName>
        <fullName evidence="6">Dimodular nonribosomal peptide synthase</fullName>
    </submittedName>
</protein>
<dbReference type="InterPro" id="IPR036736">
    <property type="entry name" value="ACP-like_sf"/>
</dbReference>
<sequence>MARGYLERPALTAERFVPDPFGKPGSRVYRSGDLTRGRADGVVDYLGRVDHQVKVRGFRIELGEIEARLREQDNVGETVVVAQDGPTGKQLVAYVVPVESVGDEAVWRDALRRALKTRLPDYMVPAYFVFLAQMPLTPNGKLDRRSLPEPDASQLQQHYVAPQTELEQQIAAIWADILHLPQVGLNDNFFEIGGHSLLAIQITSRVQAELGLEVPLVEVFQTDSLRAYVQAAATFRAGTAEDFDDLRDFLSELEAI</sequence>
<evidence type="ECO:0000313" key="6">
    <source>
        <dbReference type="EMBL" id="KWV69775.1"/>
    </source>
</evidence>
<accession>A0A109KID2</accession>
<dbReference type="Gene3D" id="2.30.38.10">
    <property type="entry name" value="Luciferase, Domain 3"/>
    <property type="match status" value="1"/>
</dbReference>
<dbReference type="InterPro" id="IPR009081">
    <property type="entry name" value="PP-bd_ACP"/>
</dbReference>
<dbReference type="SUPFAM" id="SSF56801">
    <property type="entry name" value="Acetyl-CoA synthetase-like"/>
    <property type="match status" value="1"/>
</dbReference>
<reference evidence="6 7" key="1">
    <citation type="submission" date="2015-05" db="EMBL/GenBank/DDBJ databases">
        <title>A genomic and transcriptomic approach to investigate the blue pigment phenotype in Pseudomonas fluorescens.</title>
        <authorList>
            <person name="Andreani N.A."/>
            <person name="Cardazzo B."/>
        </authorList>
    </citation>
    <scope>NUCLEOTIDE SEQUENCE [LARGE SCALE GENOMIC DNA]</scope>
    <source>
        <strain evidence="6 7">Ps_40</strain>
    </source>
</reference>
<evidence type="ECO:0000256" key="4">
    <source>
        <dbReference type="ARBA" id="ARBA00022553"/>
    </source>
</evidence>
<keyword evidence="4" id="KW-0597">Phosphoprotein</keyword>
<dbReference type="GO" id="GO:0005829">
    <property type="term" value="C:cytosol"/>
    <property type="evidence" value="ECO:0007669"/>
    <property type="project" value="TreeGrafter"/>
</dbReference>
<dbReference type="GO" id="GO:0044550">
    <property type="term" value="P:secondary metabolite biosynthetic process"/>
    <property type="evidence" value="ECO:0007669"/>
    <property type="project" value="TreeGrafter"/>
</dbReference>
<name>A0A109KID2_PSEFL</name>
<dbReference type="GO" id="GO:0043041">
    <property type="term" value="P:amino acid activation for nonribosomal peptide biosynthetic process"/>
    <property type="evidence" value="ECO:0007669"/>
    <property type="project" value="TreeGrafter"/>
</dbReference>
<dbReference type="PANTHER" id="PTHR45527">
    <property type="entry name" value="NONRIBOSOMAL PEPTIDE SYNTHETASE"/>
    <property type="match status" value="1"/>
</dbReference>
<dbReference type="Gene3D" id="3.30.300.30">
    <property type="match status" value="1"/>
</dbReference>
<evidence type="ECO:0000256" key="1">
    <source>
        <dbReference type="ARBA" id="ARBA00001957"/>
    </source>
</evidence>